<organism evidence="2 3">
    <name type="scientific">Mobiluncus mulieris</name>
    <dbReference type="NCBI Taxonomy" id="2052"/>
    <lineage>
        <taxon>Bacteria</taxon>
        <taxon>Bacillati</taxon>
        <taxon>Actinomycetota</taxon>
        <taxon>Actinomycetes</taxon>
        <taxon>Actinomycetales</taxon>
        <taxon>Actinomycetaceae</taxon>
        <taxon>Mobiluncus</taxon>
    </lineage>
</organism>
<feature type="transmembrane region" description="Helical" evidence="1">
    <location>
        <begin position="6"/>
        <end position="26"/>
    </location>
</feature>
<keyword evidence="1" id="KW-1133">Transmembrane helix</keyword>
<protein>
    <submittedName>
        <fullName evidence="2">Uncharacterized protein</fullName>
    </submittedName>
</protein>
<name>A0A7Y0U021_9ACTO</name>
<accession>A0A7Y0U021</accession>
<proteinExistence type="predicted"/>
<dbReference type="RefSeq" id="WP_169756984.1">
    <property type="nucleotide sequence ID" value="NZ_CAMUNX010000005.1"/>
</dbReference>
<keyword evidence="1" id="KW-0472">Membrane</keyword>
<keyword evidence="1" id="KW-0812">Transmembrane</keyword>
<evidence type="ECO:0000313" key="2">
    <source>
        <dbReference type="EMBL" id="NMW64446.1"/>
    </source>
</evidence>
<evidence type="ECO:0000256" key="1">
    <source>
        <dbReference type="SAM" id="Phobius"/>
    </source>
</evidence>
<comment type="caution">
    <text evidence="2">The sequence shown here is derived from an EMBL/GenBank/DDBJ whole genome shotgun (WGS) entry which is preliminary data.</text>
</comment>
<gene>
    <name evidence="2" type="ORF">HHJ78_02605</name>
</gene>
<sequence length="48" mass="5538">MLGILIALLVVQILTLFIVAGVNTTLRDMLKLLERHSFWMIDDRKGIR</sequence>
<reference evidence="2 3" key="1">
    <citation type="submission" date="2020-04" db="EMBL/GenBank/DDBJ databases">
        <title>Antimicrobial susceptibility and clonality of vaginal-derived multi-drug resistant Mobiluncus isolates in China.</title>
        <authorList>
            <person name="Zhang X."/>
        </authorList>
    </citation>
    <scope>NUCLEOTIDE SEQUENCE [LARGE SCALE GENOMIC DNA]</scope>
    <source>
        <strain evidence="2 3">13</strain>
    </source>
</reference>
<dbReference type="EMBL" id="JABCUR010000002">
    <property type="protein sequence ID" value="NMW64446.1"/>
    <property type="molecule type" value="Genomic_DNA"/>
</dbReference>
<dbReference type="Proteomes" id="UP000578252">
    <property type="component" value="Unassembled WGS sequence"/>
</dbReference>
<evidence type="ECO:0000313" key="3">
    <source>
        <dbReference type="Proteomes" id="UP000578252"/>
    </source>
</evidence>
<dbReference type="AlphaFoldDB" id="A0A7Y0U021"/>